<keyword evidence="1" id="KW-0812">Transmembrane</keyword>
<evidence type="ECO:0000259" key="2">
    <source>
        <dbReference type="Pfam" id="PF06750"/>
    </source>
</evidence>
<feature type="transmembrane region" description="Helical" evidence="1">
    <location>
        <begin position="188"/>
        <end position="208"/>
    </location>
</feature>
<dbReference type="PANTHER" id="PTHR30487">
    <property type="entry name" value="TYPE 4 PREPILIN-LIKE PROTEINS LEADER PEPTIDE-PROCESSING ENZYME"/>
    <property type="match status" value="1"/>
</dbReference>
<keyword evidence="1" id="KW-1133">Transmembrane helix</keyword>
<organism evidence="3 4">
    <name type="scientific">Aedoeadaptatus acetigenes</name>
    <dbReference type="NCBI Taxonomy" id="2981723"/>
    <lineage>
        <taxon>Bacteria</taxon>
        <taxon>Bacillati</taxon>
        <taxon>Bacillota</taxon>
        <taxon>Tissierellia</taxon>
        <taxon>Tissierellales</taxon>
        <taxon>Peptoniphilaceae</taxon>
        <taxon>Aedoeadaptatus</taxon>
    </lineage>
</organism>
<reference evidence="3 4" key="1">
    <citation type="submission" date="2024-04" db="EMBL/GenBank/DDBJ databases">
        <title>Human intestinal bacterial collection.</title>
        <authorList>
            <person name="Pauvert C."/>
            <person name="Hitch T.C.A."/>
            <person name="Clavel T."/>
        </authorList>
    </citation>
    <scope>NUCLEOTIDE SEQUENCE [LARGE SCALE GENOMIC DNA]</scope>
    <source>
        <strain evidence="3 4">CLA-SR-H026</strain>
    </source>
</reference>
<feature type="transmembrane region" description="Helical" evidence="1">
    <location>
        <begin position="215"/>
        <end position="232"/>
    </location>
</feature>
<evidence type="ECO:0000256" key="1">
    <source>
        <dbReference type="SAM" id="Phobius"/>
    </source>
</evidence>
<proteinExistence type="predicted"/>
<sequence length="233" mass="25947">MILIYLVAFFLAASFVSFFNLFDDRRRRGENWVAGRSRCESCGRRIPWPYLIPVLGYIFCRGRCTCGEKISPYHPLSEGIGGALVVFLLHYLGMEKASVFPVAAVFLMYLLALEDSRHQDVFTGDLVVGGAFFVAALILDGSIYPLSGAFLFCLIGALYFLFPKAVGEGDIYYASILALGIGEIWRSYLFFTVTFVSAALIGGGLYFFKCLKQKAVPMFPFFLLGFLIVGIYL</sequence>
<dbReference type="EMBL" id="JBBNPS010000004">
    <property type="protein sequence ID" value="MEQ3353163.1"/>
    <property type="molecule type" value="Genomic_DNA"/>
</dbReference>
<accession>A0ABV1J4Q2</accession>
<keyword evidence="4" id="KW-1185">Reference proteome</keyword>
<protein>
    <submittedName>
        <fullName evidence="3">Prepilin peptidase</fullName>
    </submittedName>
</protein>
<gene>
    <name evidence="3" type="ORF">AAA081_02450</name>
</gene>
<dbReference type="InterPro" id="IPR010627">
    <property type="entry name" value="Prepilin_pept_A24_N"/>
</dbReference>
<dbReference type="Proteomes" id="UP001481872">
    <property type="component" value="Unassembled WGS sequence"/>
</dbReference>
<evidence type="ECO:0000313" key="4">
    <source>
        <dbReference type="Proteomes" id="UP001481872"/>
    </source>
</evidence>
<evidence type="ECO:0000313" key="3">
    <source>
        <dbReference type="EMBL" id="MEQ3353163.1"/>
    </source>
</evidence>
<dbReference type="PANTHER" id="PTHR30487:SF0">
    <property type="entry name" value="PREPILIN LEADER PEPTIDASE_N-METHYLTRANSFERASE-RELATED"/>
    <property type="match status" value="1"/>
</dbReference>
<dbReference type="RefSeq" id="WP_349053558.1">
    <property type="nucleotide sequence ID" value="NZ_JBBNPS010000004.1"/>
</dbReference>
<comment type="caution">
    <text evidence="3">The sequence shown here is derived from an EMBL/GenBank/DDBJ whole genome shotgun (WGS) entry which is preliminary data.</text>
</comment>
<dbReference type="Pfam" id="PF06750">
    <property type="entry name" value="A24_N_bact"/>
    <property type="match status" value="1"/>
</dbReference>
<feature type="transmembrane region" description="Helical" evidence="1">
    <location>
        <begin position="83"/>
        <end position="109"/>
    </location>
</feature>
<keyword evidence="1" id="KW-0472">Membrane</keyword>
<name>A0ABV1J4Q2_9FIRM</name>
<dbReference type="InterPro" id="IPR050882">
    <property type="entry name" value="Prepilin_peptidase/N-MTase"/>
</dbReference>
<feature type="domain" description="Prepilin peptidase A24 N-terminal" evidence="2">
    <location>
        <begin position="11"/>
        <end position="89"/>
    </location>
</feature>
<feature type="transmembrane region" description="Helical" evidence="1">
    <location>
        <begin position="146"/>
        <end position="162"/>
    </location>
</feature>
<feature type="transmembrane region" description="Helical" evidence="1">
    <location>
        <begin position="6"/>
        <end position="22"/>
    </location>
</feature>
<feature type="transmembrane region" description="Helical" evidence="1">
    <location>
        <begin position="121"/>
        <end position="139"/>
    </location>
</feature>